<keyword evidence="7" id="KW-1185">Reference proteome</keyword>
<proteinExistence type="predicted"/>
<feature type="domain" description="Rax2-like second" evidence="4">
    <location>
        <begin position="224"/>
        <end position="371"/>
    </location>
</feature>
<dbReference type="Pfam" id="PF20842">
    <property type="entry name" value="Rax2_2"/>
    <property type="match status" value="1"/>
</dbReference>
<dbReference type="InterPro" id="IPR048266">
    <property type="entry name" value="Rax2-like_second"/>
</dbReference>
<dbReference type="GO" id="GO:1902929">
    <property type="term" value="C:plasma membrane of growing cell tip"/>
    <property type="evidence" value="ECO:0007669"/>
    <property type="project" value="TreeGrafter"/>
</dbReference>
<dbReference type="Pfam" id="PF20843">
    <property type="entry name" value="Rax2_3"/>
    <property type="match status" value="1"/>
</dbReference>
<keyword evidence="1" id="KW-0812">Transmembrane</keyword>
<dbReference type="AlphaFoldDB" id="A0A9P4HWV7"/>
<keyword evidence="1" id="KW-0472">Membrane</keyword>
<dbReference type="PANTHER" id="PTHR31778">
    <property type="entry name" value="BUD SITE SELECTION PROTEIN RAX2"/>
    <property type="match status" value="1"/>
</dbReference>
<reference evidence="6" key="1">
    <citation type="journal article" date="2020" name="Stud. Mycol.">
        <title>101 Dothideomycetes genomes: a test case for predicting lifestyles and emergence of pathogens.</title>
        <authorList>
            <person name="Haridas S."/>
            <person name="Albert R."/>
            <person name="Binder M."/>
            <person name="Bloem J."/>
            <person name="Labutti K."/>
            <person name="Salamov A."/>
            <person name="Andreopoulos B."/>
            <person name="Baker S."/>
            <person name="Barry K."/>
            <person name="Bills G."/>
            <person name="Bluhm B."/>
            <person name="Cannon C."/>
            <person name="Castanera R."/>
            <person name="Culley D."/>
            <person name="Daum C."/>
            <person name="Ezra D."/>
            <person name="Gonzalez J."/>
            <person name="Henrissat B."/>
            <person name="Kuo A."/>
            <person name="Liang C."/>
            <person name="Lipzen A."/>
            <person name="Lutzoni F."/>
            <person name="Magnuson J."/>
            <person name="Mondo S."/>
            <person name="Nolan M."/>
            <person name="Ohm R."/>
            <person name="Pangilinan J."/>
            <person name="Park H.-J."/>
            <person name="Ramirez L."/>
            <person name="Alfaro M."/>
            <person name="Sun H."/>
            <person name="Tritt A."/>
            <person name="Yoshinaga Y."/>
            <person name="Zwiers L.-H."/>
            <person name="Turgeon B."/>
            <person name="Goodwin S."/>
            <person name="Spatafora J."/>
            <person name="Crous P."/>
            <person name="Grigoriev I."/>
        </authorList>
    </citation>
    <scope>NUCLEOTIDE SEQUENCE</scope>
    <source>
        <strain evidence="6">CBS 121410</strain>
    </source>
</reference>
<comment type="caution">
    <text evidence="6">The sequence shown here is derived from an EMBL/GenBank/DDBJ whole genome shotgun (WGS) entry which is preliminary data.</text>
</comment>
<evidence type="ECO:0000256" key="2">
    <source>
        <dbReference type="SAM" id="SignalP"/>
    </source>
</evidence>
<feature type="signal peptide" evidence="2">
    <location>
        <begin position="1"/>
        <end position="29"/>
    </location>
</feature>
<dbReference type="InterPro" id="IPR048265">
    <property type="entry name" value="Rax2-like_third"/>
</dbReference>
<feature type="domain" description="Rax2-like third" evidence="5">
    <location>
        <begin position="382"/>
        <end position="544"/>
    </location>
</feature>
<evidence type="ECO:0000259" key="3">
    <source>
        <dbReference type="Pfam" id="PF12768"/>
    </source>
</evidence>
<dbReference type="InterPro" id="IPR024982">
    <property type="entry name" value="Rax2-like_C"/>
</dbReference>
<name>A0A9P4HWV7_9PEZI</name>
<feature type="transmembrane region" description="Helical" evidence="1">
    <location>
        <begin position="1164"/>
        <end position="1191"/>
    </location>
</feature>
<evidence type="ECO:0000313" key="7">
    <source>
        <dbReference type="Proteomes" id="UP000799776"/>
    </source>
</evidence>
<keyword evidence="1" id="KW-1133">Transmembrane helix</keyword>
<feature type="chain" id="PRO_5040447989" evidence="2">
    <location>
        <begin position="30"/>
        <end position="1236"/>
    </location>
</feature>
<keyword evidence="2" id="KW-0732">Signal</keyword>
<organism evidence="6 7">
    <name type="scientific">Saccharata proteae CBS 121410</name>
    <dbReference type="NCBI Taxonomy" id="1314787"/>
    <lineage>
        <taxon>Eukaryota</taxon>
        <taxon>Fungi</taxon>
        <taxon>Dikarya</taxon>
        <taxon>Ascomycota</taxon>
        <taxon>Pezizomycotina</taxon>
        <taxon>Dothideomycetes</taxon>
        <taxon>Dothideomycetes incertae sedis</taxon>
        <taxon>Botryosphaeriales</taxon>
        <taxon>Saccharataceae</taxon>
        <taxon>Saccharata</taxon>
    </lineage>
</organism>
<feature type="domain" description="Rax2-like C-terminal" evidence="3">
    <location>
        <begin position="906"/>
        <end position="1158"/>
    </location>
</feature>
<dbReference type="InterPro" id="IPR011043">
    <property type="entry name" value="Gal_Oxase/kelch_b-propeller"/>
</dbReference>
<dbReference type="PANTHER" id="PTHR31778:SF2">
    <property type="entry name" value="BUD SITE SELECTION PROTEIN RAX2"/>
    <property type="match status" value="1"/>
</dbReference>
<dbReference type="SUPFAM" id="SSF50965">
    <property type="entry name" value="Galactose oxidase, central domain"/>
    <property type="match status" value="1"/>
</dbReference>
<gene>
    <name evidence="6" type="ORF">K490DRAFT_64925</name>
</gene>
<dbReference type="Pfam" id="PF12768">
    <property type="entry name" value="Rax2"/>
    <property type="match status" value="1"/>
</dbReference>
<evidence type="ECO:0000313" key="6">
    <source>
        <dbReference type="EMBL" id="KAF2088248.1"/>
    </source>
</evidence>
<dbReference type="OrthoDB" id="2503993at2759"/>
<accession>A0A9P4HWV7</accession>
<dbReference type="EMBL" id="ML978717">
    <property type="protein sequence ID" value="KAF2088248.1"/>
    <property type="molecule type" value="Genomic_DNA"/>
</dbReference>
<sequence length="1236" mass="128732">MRAFSSSLGSTAGTVATLLALAHPPSVAAINFTSVPSPHLDLAQLGRVALAGSFDALSIYQWEGQQQSTYSTNGSQSILARFPNGAFTSISNGDAHIEAMCPFVTQDGTMTGIVVGGNFTSLGGVEAQGIALFNPNTSEITPLPGLSGSVQSLYCDADSGTVYVGGSFSGGNSTNALAWVDGWTNLPFAGFNGAVSSIAKASDGNIIFGGSFTGLGNTTAPKDKDQQVVPIAGANITSVGTSSLSGFDDPSNIICKTGTDQGSGNTWLLEDGTAGSWTATFGFGFEPTKLRLYNTDYNGRGTKTFRFTAMPINGIMNLTYIDSDGNNATCDARCSLPQGNTTYQDFHFVNQVGMNAFRIDISDWYGDGGGLDGIELFQNDIYSYAINEFNQPKCDDVSIAANATATGPWSVTPSHDSNSEYLTADLTGSDISSSAAQVVFKPYIEQAGNYSVLVYTPGCKQDDTCDNRGIVNITGTMTAPGSSTSQSEPLSTELYQTNYYDKYDTVYNGYVDAADDSFRPSVTLTPASGQSGSLTVVAQRVRWVLQSSTSGGLNGLYEYNPNLATVSDDFSSSAVDVAGTSLDDDAVINQLIVDGSTIYVAGNFSASNYSNIFSISDNKTTSLAGSGLNQEVVAMYLNGTSLYVGGNFTNTQDNTGTDLNGVAVYDTSKETWTPLGAGVDGVVTDIVPFKLNLTDHVPEYVLGISGLFEQVMKTDTNASFAADGIAIWVPSRGNWLNNLLDISAISLSGHMSAYTEVPGSDPLFAGSVASQSLAASGAVGLDSAPQGIALDQLPIRILPSTSSSTSNLVKRSALQSNMSGVVTGIVYDENNLNITVMGGHFTALASNGSEIRDLLLVNSSDSNTVTGLTDELNSDATILSLDFEGTTLYAGGTFSGNASGDQMNGLLAYNLKTGRLANSQPQALSRDSGEVNVNAIATRPKSSDVYVGGDFDSAGSFGCPALCVLATDRGQWTNPGNGLSGSISVMSWISDNTLAIGGNLTIDNNATTLATYSSKSKTYTAIGGGDAVPGPVTAFTMANSDGSQFWVAGTATNGSAFLMLSTSDGSSWQPASSGLGDGTVIRNLQIFSTTQDHDSSDLMDKDEVLMILGEIRLPSFGNASAVVYNGTDYVPFILASNSDNGQGSLSSVFVQNAQNVFKSGGNHLALGLVVLIALAISLALIMLIVVAGIVAERIRRKNQGYMPAPTQMGDKGGNMSRIPPADLLGNLNSPGHAERL</sequence>
<dbReference type="Proteomes" id="UP000799776">
    <property type="component" value="Unassembled WGS sequence"/>
</dbReference>
<evidence type="ECO:0000259" key="5">
    <source>
        <dbReference type="Pfam" id="PF20843"/>
    </source>
</evidence>
<evidence type="ECO:0000259" key="4">
    <source>
        <dbReference type="Pfam" id="PF20842"/>
    </source>
</evidence>
<protein>
    <submittedName>
        <fullName evidence="6">Cellular morphogenesis protein</fullName>
    </submittedName>
</protein>
<evidence type="ECO:0000256" key="1">
    <source>
        <dbReference type="SAM" id="Phobius"/>
    </source>
</evidence>